<evidence type="ECO:0000313" key="3">
    <source>
        <dbReference type="Proteomes" id="UP001315001"/>
    </source>
</evidence>
<evidence type="ECO:0000256" key="1">
    <source>
        <dbReference type="SAM" id="Coils"/>
    </source>
</evidence>
<keyword evidence="3" id="KW-1185">Reference proteome</keyword>
<comment type="caution">
    <text evidence="2">The sequence shown here is derived from an EMBL/GenBank/DDBJ whole genome shotgun (WGS) entry which is preliminary data.</text>
</comment>
<feature type="coiled-coil region" evidence="1">
    <location>
        <begin position="36"/>
        <end position="63"/>
    </location>
</feature>
<dbReference type="EMBL" id="JAFIQO010000029">
    <property type="protein sequence ID" value="MBP0055971.1"/>
    <property type="molecule type" value="Genomic_DNA"/>
</dbReference>
<organism evidence="2 3">
    <name type="scientific">Anaerobutyricum soehngenii</name>
    <dbReference type="NCBI Taxonomy" id="105843"/>
    <lineage>
        <taxon>Bacteria</taxon>
        <taxon>Bacillati</taxon>
        <taxon>Bacillota</taxon>
        <taxon>Clostridia</taxon>
        <taxon>Lachnospirales</taxon>
        <taxon>Lachnospiraceae</taxon>
        <taxon>Anaerobutyricum</taxon>
    </lineage>
</organism>
<gene>
    <name evidence="2" type="primary">mobC</name>
    <name evidence="2" type="ORF">JYQ75_00850</name>
</gene>
<dbReference type="Proteomes" id="UP001315001">
    <property type="component" value="Unassembled WGS sequence"/>
</dbReference>
<proteinExistence type="predicted"/>
<keyword evidence="1" id="KW-0175">Coiled coil</keyword>
<reference evidence="2 3" key="1">
    <citation type="submission" date="2021-02" db="EMBL/GenBank/DDBJ databases">
        <title>Lactate utilizing bacteria of the human gut.</title>
        <authorList>
            <person name="Sheridan P.O."/>
        </authorList>
    </citation>
    <scope>NUCLEOTIDE SEQUENCE [LARGE SCALE GENOMIC DNA]</scope>
    <source>
        <strain evidence="2 3">HTF-83D</strain>
    </source>
</reference>
<name>A0ABS3ZFA0_9FIRM</name>
<dbReference type="Pfam" id="PF19514">
    <property type="entry name" value="MobC_2"/>
    <property type="match status" value="1"/>
</dbReference>
<sequence>MKKELKTLSYQVRKIGVNINQVVAKINAGYGNQIDIYNLEKALEQVKHEMKTLNEKVEDYGNH</sequence>
<evidence type="ECO:0000313" key="2">
    <source>
        <dbReference type="EMBL" id="MBP0055971.1"/>
    </source>
</evidence>
<accession>A0ABS3ZFA0</accession>
<dbReference type="InterPro" id="IPR045788">
    <property type="entry name" value="MobC_2"/>
</dbReference>
<protein>
    <submittedName>
        <fullName evidence="2">Plasmid mobilization relaxosome protein MobC</fullName>
    </submittedName>
</protein>